<dbReference type="InterPro" id="IPR009000">
    <property type="entry name" value="Transl_B-barrel_sf"/>
</dbReference>
<accession>A0AAD4C6L7</accession>
<dbReference type="SUPFAM" id="SSF50447">
    <property type="entry name" value="Translation proteins"/>
    <property type="match status" value="1"/>
</dbReference>
<dbReference type="GO" id="GO:0002196">
    <property type="term" value="F:Ser-tRNA(Ala) deacylase activity"/>
    <property type="evidence" value="ECO:0007669"/>
    <property type="project" value="TreeGrafter"/>
</dbReference>
<dbReference type="SUPFAM" id="SSF55186">
    <property type="entry name" value="ThrRS/AlaRS common domain"/>
    <property type="match status" value="1"/>
</dbReference>
<dbReference type="PANTHER" id="PTHR43462">
    <property type="entry name" value="ALANYL-TRNA EDITING PROTEIN"/>
    <property type="match status" value="1"/>
</dbReference>
<keyword evidence="3" id="KW-0175">Coiled coil</keyword>
<feature type="region of interest" description="Disordered" evidence="4">
    <location>
        <begin position="57"/>
        <end position="78"/>
    </location>
</feature>
<dbReference type="GO" id="GO:0000166">
    <property type="term" value="F:nucleotide binding"/>
    <property type="evidence" value="ECO:0007669"/>
    <property type="project" value="InterPro"/>
</dbReference>
<reference evidence="5" key="1">
    <citation type="submission" date="2019-10" db="EMBL/GenBank/DDBJ databases">
        <authorList>
            <consortium name="DOE Joint Genome Institute"/>
            <person name="Kuo A."/>
            <person name="Miyauchi S."/>
            <person name="Kiss E."/>
            <person name="Drula E."/>
            <person name="Kohler A."/>
            <person name="Sanchez-Garcia M."/>
            <person name="Andreopoulos B."/>
            <person name="Barry K.W."/>
            <person name="Bonito G."/>
            <person name="Buee M."/>
            <person name="Carver A."/>
            <person name="Chen C."/>
            <person name="Cichocki N."/>
            <person name="Clum A."/>
            <person name="Culley D."/>
            <person name="Crous P.W."/>
            <person name="Fauchery L."/>
            <person name="Girlanda M."/>
            <person name="Hayes R."/>
            <person name="Keri Z."/>
            <person name="LaButti K."/>
            <person name="Lipzen A."/>
            <person name="Lombard V."/>
            <person name="Magnuson J."/>
            <person name="Maillard F."/>
            <person name="Morin E."/>
            <person name="Murat C."/>
            <person name="Nolan M."/>
            <person name="Ohm R."/>
            <person name="Pangilinan J."/>
            <person name="Pereira M."/>
            <person name="Perotto S."/>
            <person name="Peter M."/>
            <person name="Riley R."/>
            <person name="Sitrit Y."/>
            <person name="Stielow B."/>
            <person name="Szollosi G."/>
            <person name="Zifcakova L."/>
            <person name="Stursova M."/>
            <person name="Spatafora J.W."/>
            <person name="Tedersoo L."/>
            <person name="Vaario L.-M."/>
            <person name="Yamada A."/>
            <person name="Yan M."/>
            <person name="Wang P."/>
            <person name="Xu J."/>
            <person name="Bruns T."/>
            <person name="Baldrian P."/>
            <person name="Vilgalys R."/>
            <person name="Henrissat B."/>
            <person name="Grigoriev I.V."/>
            <person name="Hibbett D."/>
            <person name="Nagy L.G."/>
            <person name="Martin F.M."/>
        </authorList>
    </citation>
    <scope>NUCLEOTIDE SEQUENCE</scope>
    <source>
        <strain evidence="5">BED1</strain>
    </source>
</reference>
<keyword evidence="6" id="KW-1185">Reference proteome</keyword>
<evidence type="ECO:0000313" key="6">
    <source>
        <dbReference type="Proteomes" id="UP001194468"/>
    </source>
</evidence>
<dbReference type="Gene3D" id="2.40.30.130">
    <property type="match status" value="1"/>
</dbReference>
<evidence type="ECO:0000256" key="4">
    <source>
        <dbReference type="SAM" id="MobiDB-lite"/>
    </source>
</evidence>
<dbReference type="AlphaFoldDB" id="A0AAD4C6L7"/>
<reference evidence="5" key="2">
    <citation type="journal article" date="2020" name="Nat. Commun.">
        <title>Large-scale genome sequencing of mycorrhizal fungi provides insights into the early evolution of symbiotic traits.</title>
        <authorList>
            <person name="Miyauchi S."/>
            <person name="Kiss E."/>
            <person name="Kuo A."/>
            <person name="Drula E."/>
            <person name="Kohler A."/>
            <person name="Sanchez-Garcia M."/>
            <person name="Morin E."/>
            <person name="Andreopoulos B."/>
            <person name="Barry K.W."/>
            <person name="Bonito G."/>
            <person name="Buee M."/>
            <person name="Carver A."/>
            <person name="Chen C."/>
            <person name="Cichocki N."/>
            <person name="Clum A."/>
            <person name="Culley D."/>
            <person name="Crous P.W."/>
            <person name="Fauchery L."/>
            <person name="Girlanda M."/>
            <person name="Hayes R.D."/>
            <person name="Keri Z."/>
            <person name="LaButti K."/>
            <person name="Lipzen A."/>
            <person name="Lombard V."/>
            <person name="Magnuson J."/>
            <person name="Maillard F."/>
            <person name="Murat C."/>
            <person name="Nolan M."/>
            <person name="Ohm R.A."/>
            <person name="Pangilinan J."/>
            <person name="Pereira M.F."/>
            <person name="Perotto S."/>
            <person name="Peter M."/>
            <person name="Pfister S."/>
            <person name="Riley R."/>
            <person name="Sitrit Y."/>
            <person name="Stielow J.B."/>
            <person name="Szollosi G."/>
            <person name="Zifcakova L."/>
            <person name="Stursova M."/>
            <person name="Spatafora J.W."/>
            <person name="Tedersoo L."/>
            <person name="Vaario L.M."/>
            <person name="Yamada A."/>
            <person name="Yan M."/>
            <person name="Wang P."/>
            <person name="Xu J."/>
            <person name="Bruns T."/>
            <person name="Baldrian P."/>
            <person name="Vilgalys R."/>
            <person name="Dunand C."/>
            <person name="Henrissat B."/>
            <person name="Grigoriev I.V."/>
            <person name="Hibbett D."/>
            <person name="Nagy L.G."/>
            <person name="Martin F.M."/>
        </authorList>
    </citation>
    <scope>NUCLEOTIDE SEQUENCE</scope>
    <source>
        <strain evidence="5">BED1</strain>
    </source>
</reference>
<proteinExistence type="predicted"/>
<dbReference type="EMBL" id="WHUW01000002">
    <property type="protein sequence ID" value="KAF8450461.1"/>
    <property type="molecule type" value="Genomic_DNA"/>
</dbReference>
<evidence type="ECO:0000313" key="5">
    <source>
        <dbReference type="EMBL" id="KAF8450461.1"/>
    </source>
</evidence>
<evidence type="ECO:0000256" key="3">
    <source>
        <dbReference type="SAM" id="Coils"/>
    </source>
</evidence>
<protein>
    <submittedName>
        <fullName evidence="5">Uncharacterized protein</fullName>
    </submittedName>
</protein>
<keyword evidence="2" id="KW-0862">Zinc</keyword>
<name>A0AAD4C6L7_BOLED</name>
<dbReference type="GO" id="GO:0046872">
    <property type="term" value="F:metal ion binding"/>
    <property type="evidence" value="ECO:0007669"/>
    <property type="project" value="UniProtKB-KW"/>
</dbReference>
<dbReference type="InterPro" id="IPR018163">
    <property type="entry name" value="Thr/Ala-tRNA-synth_IIc_edit"/>
</dbReference>
<dbReference type="InterPro" id="IPR051335">
    <property type="entry name" value="Alanyl-tRNA_Editing_Enzymes"/>
</dbReference>
<gene>
    <name evidence="5" type="ORF">L210DRAFT_2390356</name>
</gene>
<sequence>MSAAAIVLSPSVTPSTYHRIVSPTLQIPSDPQFSIPVGLLACQRELLTTVVSCQVSQTHPAPSGRKGKKDTTSTASSTPTLEIILHDTTVFPEGGGQPSDTGLIQTADERFWKVLQARRHGGHAVHYVQVEDAEVDILQFTVGTQVLVKLGDADWDRRCDHVRACDPLVDLVVVFSFPTQMTMHTSQHLLSAVLEDRLNIQTLSWSLTDAPAPCYVELSRSMTSDEIQSVQTTANRYVFEGRNVRVEVQEMEKPKEPEKLEDHARGFAKAIPADYTGGIMRVVVIDRIDRNPCCGTHWPSLHNLQLFLVPQTETLARSNTTSARLYFFAGPRLIECLTNTHKQLTATASTLSCGAPQVPARVEQVIDERKRAEKRIDDLESELAKCIARDVAKEMGQSSDLVFSKHVHRVDDSINPLGFLSAIATAFTGVARAESQYLLILSSTPSAQSVTGTSVLLILGSDEKQVKEAGGLLKGRLSVKGGGKGPRWSGKLTGVWKTGREDAVISDILQVICGADTH</sequence>
<dbReference type="Proteomes" id="UP001194468">
    <property type="component" value="Unassembled WGS sequence"/>
</dbReference>
<evidence type="ECO:0000256" key="2">
    <source>
        <dbReference type="ARBA" id="ARBA00022833"/>
    </source>
</evidence>
<organism evidence="5 6">
    <name type="scientific">Boletus edulis BED1</name>
    <dbReference type="NCBI Taxonomy" id="1328754"/>
    <lineage>
        <taxon>Eukaryota</taxon>
        <taxon>Fungi</taxon>
        <taxon>Dikarya</taxon>
        <taxon>Basidiomycota</taxon>
        <taxon>Agaricomycotina</taxon>
        <taxon>Agaricomycetes</taxon>
        <taxon>Agaricomycetidae</taxon>
        <taxon>Boletales</taxon>
        <taxon>Boletineae</taxon>
        <taxon>Boletaceae</taxon>
        <taxon>Boletoideae</taxon>
        <taxon>Boletus</taxon>
    </lineage>
</organism>
<comment type="caution">
    <text evidence="5">The sequence shown here is derived from an EMBL/GenBank/DDBJ whole genome shotgun (WGS) entry which is preliminary data.</text>
</comment>
<dbReference type="PANTHER" id="PTHR43462:SF1">
    <property type="entry name" value="ALANYL-TRNA EDITING PROTEIN AARSD1"/>
    <property type="match status" value="1"/>
</dbReference>
<dbReference type="Gene3D" id="3.30.980.10">
    <property type="entry name" value="Threonyl-trna Synthetase, Chain A, domain 2"/>
    <property type="match status" value="1"/>
</dbReference>
<feature type="coiled-coil region" evidence="3">
    <location>
        <begin position="362"/>
        <end position="389"/>
    </location>
</feature>
<keyword evidence="1" id="KW-0479">Metal-binding</keyword>
<evidence type="ECO:0000256" key="1">
    <source>
        <dbReference type="ARBA" id="ARBA00022723"/>
    </source>
</evidence>